<dbReference type="InterPro" id="IPR013320">
    <property type="entry name" value="ConA-like_dom_sf"/>
</dbReference>
<reference evidence="2" key="1">
    <citation type="journal article" date="2019" name="PLoS Negl. Trop. Dis.">
        <title>Revisiting the worldwide diversity of Leptospira species in the environment.</title>
        <authorList>
            <person name="Vincent A.T."/>
            <person name="Schiettekatte O."/>
            <person name="Bourhy P."/>
            <person name="Veyrier F.J."/>
            <person name="Picardeau M."/>
        </authorList>
    </citation>
    <scope>NUCLEOTIDE SEQUENCE [LARGE SCALE GENOMIC DNA]</scope>
    <source>
        <strain evidence="2">201702407</strain>
    </source>
</reference>
<protein>
    <submittedName>
        <fullName evidence="1">DUF1349 domain-containing protein</fullName>
    </submittedName>
</protein>
<sequence length="129" mass="15216">MFSKESIDQCGLIVIVRIDSENWIKTSVEFENPRHSSLGSVVTNFGYWDWATIDIRSEIHSLWHRIQSRGNDFLLEYSENRIEWNQLRIAHLHATEKSLQVGIYACSPMDRSFECIFDRFSLDVSEWMV</sequence>
<organism evidence="1 2">
    <name type="scientific">Leptospira stimsonii</name>
    <dbReference type="NCBI Taxonomy" id="2202203"/>
    <lineage>
        <taxon>Bacteria</taxon>
        <taxon>Pseudomonadati</taxon>
        <taxon>Spirochaetota</taxon>
        <taxon>Spirochaetia</taxon>
        <taxon>Leptospirales</taxon>
        <taxon>Leptospiraceae</taxon>
        <taxon>Leptospira</taxon>
    </lineage>
</organism>
<evidence type="ECO:0000313" key="2">
    <source>
        <dbReference type="Proteomes" id="UP000297422"/>
    </source>
</evidence>
<dbReference type="Proteomes" id="UP000297422">
    <property type="component" value="Unassembled WGS sequence"/>
</dbReference>
<evidence type="ECO:0000313" key="1">
    <source>
        <dbReference type="EMBL" id="TGM17375.1"/>
    </source>
</evidence>
<proteinExistence type="predicted"/>
<dbReference type="SUPFAM" id="SSF49899">
    <property type="entry name" value="Concanavalin A-like lectins/glucanases"/>
    <property type="match status" value="1"/>
</dbReference>
<gene>
    <name evidence="1" type="ORF">EHQ90_07285</name>
</gene>
<dbReference type="PANTHER" id="PTHR35332">
    <property type="entry name" value="REGULATION OF ENOLASE PROTEIN 1"/>
    <property type="match status" value="1"/>
</dbReference>
<dbReference type="PANTHER" id="PTHR35332:SF2">
    <property type="entry name" value="REGULATION OF ENOLASE PROTEIN 1"/>
    <property type="match status" value="1"/>
</dbReference>
<dbReference type="Pfam" id="PF07081">
    <property type="entry name" value="DUF1349"/>
    <property type="match status" value="1"/>
</dbReference>
<dbReference type="EMBL" id="RQGT01000055">
    <property type="protein sequence ID" value="TGM17375.1"/>
    <property type="molecule type" value="Genomic_DNA"/>
</dbReference>
<dbReference type="Gene3D" id="2.60.120.200">
    <property type="match status" value="1"/>
</dbReference>
<dbReference type="InterPro" id="IPR009784">
    <property type="entry name" value="DUF1349"/>
</dbReference>
<accession>A0ABY2N5X1</accession>
<keyword evidence="2" id="KW-1185">Reference proteome</keyword>
<name>A0ABY2N5X1_9LEPT</name>
<comment type="caution">
    <text evidence="1">The sequence shown here is derived from an EMBL/GenBank/DDBJ whole genome shotgun (WGS) entry which is preliminary data.</text>
</comment>